<dbReference type="PANTHER" id="PTHR30004">
    <property type="entry name" value="4-HYDROXYTHREONINE-4-PHOSPHATE DEHYDROGENASE"/>
    <property type="match status" value="1"/>
</dbReference>
<feature type="binding site" evidence="10">
    <location>
        <position position="135"/>
    </location>
    <ligand>
        <name>substrate</name>
    </ligand>
</feature>
<sequence length="336" mass="35889">MSIHRLALTPGEPAGIGPDLCIQIAQQGHDHQLVVIADPLMMQARARLLNLPITLIPYNADEPVCPTAPGTLWIEPVCLVKTAQPGQLNPANARYILDTLTRATQGCQSGEFAALVTAPVHKGVINDAGIPFSGHTEFLEQLTHSNKVVMMLATEGLRVALATTHLPLAAVPAAITQPLLEEVLTVLQQDLLQSFGLKNPRILIAGLNPHAGEGGHMGREEIEVIQPVINRLRAKGYNLSDPLPADTLFTDKMLNTADAVLAMYHDQGLPVLKYKGFGRAVNITLGMPIIRTSVDHGTALDLAGTGSADYGSLLTAINYAAEMSANRHTTGTLNEQ</sequence>
<dbReference type="Gene3D" id="3.40.718.10">
    <property type="entry name" value="Isopropylmalate Dehydrogenase"/>
    <property type="match status" value="1"/>
</dbReference>
<keyword evidence="5 10" id="KW-0521">NADP</keyword>
<feature type="binding site" evidence="10">
    <location>
        <position position="265"/>
    </location>
    <ligand>
        <name>a divalent metal cation</name>
        <dbReference type="ChEBI" id="CHEBI:60240"/>
        <note>ligand shared between dimeric partners</note>
    </ligand>
</feature>
<dbReference type="GO" id="GO:0050570">
    <property type="term" value="F:4-hydroxythreonine-4-phosphate dehydrogenase activity"/>
    <property type="evidence" value="ECO:0007669"/>
    <property type="project" value="UniProtKB-EC"/>
</dbReference>
<dbReference type="EC" id="1.1.1.262" evidence="10"/>
<feature type="binding site" evidence="10">
    <location>
        <position position="273"/>
    </location>
    <ligand>
        <name>substrate</name>
    </ligand>
</feature>
<keyword evidence="7 10" id="KW-0520">NAD</keyword>
<feature type="binding site" evidence="10">
    <location>
        <position position="210"/>
    </location>
    <ligand>
        <name>a divalent metal cation</name>
        <dbReference type="ChEBI" id="CHEBI:60240"/>
        <note>ligand shared between dimeric partners</note>
    </ligand>
</feature>
<keyword evidence="1 10" id="KW-0963">Cytoplasm</keyword>
<dbReference type="Pfam" id="PF04166">
    <property type="entry name" value="PdxA"/>
    <property type="match status" value="1"/>
</dbReference>
<feature type="binding site" evidence="10">
    <location>
        <position position="165"/>
    </location>
    <ligand>
        <name>a divalent metal cation</name>
        <dbReference type="ChEBI" id="CHEBI:60240"/>
        <note>ligand shared between dimeric partners</note>
    </ligand>
</feature>
<dbReference type="SUPFAM" id="SSF53659">
    <property type="entry name" value="Isocitrate/Isopropylmalate dehydrogenase-like"/>
    <property type="match status" value="1"/>
</dbReference>
<gene>
    <name evidence="10 11" type="primary">pdxA</name>
    <name evidence="11" type="ORF">KDX31_15245</name>
</gene>
<keyword evidence="8 10" id="KW-0664">Pyridoxine biosynthesis</keyword>
<keyword evidence="6 10" id="KW-0560">Oxidoreductase</keyword>
<evidence type="ECO:0000256" key="1">
    <source>
        <dbReference type="ARBA" id="ARBA00022490"/>
    </source>
</evidence>
<evidence type="ECO:0000256" key="8">
    <source>
        <dbReference type="ARBA" id="ARBA00023096"/>
    </source>
</evidence>
<proteinExistence type="inferred from homology"/>
<evidence type="ECO:0000313" key="11">
    <source>
        <dbReference type="EMBL" id="UTW02689.1"/>
    </source>
</evidence>
<name>A0ABY5GTT7_9GAMM</name>
<comment type="function">
    <text evidence="10">Catalyzes the NAD(P)-dependent oxidation of 4-(phosphooxy)-L-threonine (HTP) into 2-amino-3-oxo-4-(phosphooxy)butyric acid which spontaneously decarboxylates to form 3-amino-2-oxopropyl phosphate (AHAP).</text>
</comment>
<feature type="binding site" evidence="10">
    <location>
        <position position="282"/>
    </location>
    <ligand>
        <name>substrate</name>
    </ligand>
</feature>
<dbReference type="Proteomes" id="UP001059950">
    <property type="component" value="Chromosome"/>
</dbReference>
<accession>A0ABY5GTT7</accession>
<keyword evidence="2 10" id="KW-0479">Metal-binding</keyword>
<evidence type="ECO:0000256" key="2">
    <source>
        <dbReference type="ARBA" id="ARBA00022723"/>
    </source>
</evidence>
<evidence type="ECO:0000256" key="6">
    <source>
        <dbReference type="ARBA" id="ARBA00023002"/>
    </source>
</evidence>
<evidence type="ECO:0000256" key="10">
    <source>
        <dbReference type="HAMAP-Rule" id="MF_00536"/>
    </source>
</evidence>
<dbReference type="InterPro" id="IPR037510">
    <property type="entry name" value="PdxA"/>
</dbReference>
<keyword evidence="12" id="KW-1185">Reference proteome</keyword>
<evidence type="ECO:0000256" key="7">
    <source>
        <dbReference type="ARBA" id="ARBA00023027"/>
    </source>
</evidence>
<protein>
    <recommendedName>
        <fullName evidence="10">4-hydroxythreonine-4-phosphate dehydrogenase</fullName>
        <ecNumber evidence="10">1.1.1.262</ecNumber>
    </recommendedName>
    <alternativeName>
        <fullName evidence="10">4-(phosphohydroxy)-L-threonine dehydrogenase</fullName>
    </alternativeName>
</protein>
<feature type="binding site" evidence="10">
    <location>
        <position position="291"/>
    </location>
    <ligand>
        <name>substrate</name>
    </ligand>
</feature>
<dbReference type="PANTHER" id="PTHR30004:SF5">
    <property type="entry name" value="4-HYDROXYTHREONINE-4-PHOSPHATE DEHYDROGENASE"/>
    <property type="match status" value="1"/>
</dbReference>
<evidence type="ECO:0000256" key="5">
    <source>
        <dbReference type="ARBA" id="ARBA00022857"/>
    </source>
</evidence>
<comment type="similarity">
    <text evidence="10">Belongs to the PdxA family.</text>
</comment>
<organism evidence="11 12">
    <name type="scientific">Amphritea atlantica</name>
    <dbReference type="NCBI Taxonomy" id="355243"/>
    <lineage>
        <taxon>Bacteria</taxon>
        <taxon>Pseudomonadati</taxon>
        <taxon>Pseudomonadota</taxon>
        <taxon>Gammaproteobacteria</taxon>
        <taxon>Oceanospirillales</taxon>
        <taxon>Oceanospirillaceae</taxon>
        <taxon>Amphritea</taxon>
    </lineage>
</organism>
<dbReference type="EMBL" id="CP073344">
    <property type="protein sequence ID" value="UTW02689.1"/>
    <property type="molecule type" value="Genomic_DNA"/>
</dbReference>
<dbReference type="NCBIfam" id="TIGR00557">
    <property type="entry name" value="pdxA"/>
    <property type="match status" value="1"/>
</dbReference>
<comment type="catalytic activity">
    <reaction evidence="10">
        <text>4-(phosphooxy)-L-threonine + NAD(+) = 3-amino-2-oxopropyl phosphate + CO2 + NADH</text>
        <dbReference type="Rhea" id="RHEA:32275"/>
        <dbReference type="ChEBI" id="CHEBI:16526"/>
        <dbReference type="ChEBI" id="CHEBI:57279"/>
        <dbReference type="ChEBI" id="CHEBI:57540"/>
        <dbReference type="ChEBI" id="CHEBI:57945"/>
        <dbReference type="ChEBI" id="CHEBI:58452"/>
        <dbReference type="EC" id="1.1.1.262"/>
    </reaction>
</comment>
<keyword evidence="9 10" id="KW-0170">Cobalt</keyword>
<dbReference type="InterPro" id="IPR005255">
    <property type="entry name" value="PdxA_fam"/>
</dbReference>
<comment type="cofactor">
    <cofactor evidence="10">
        <name>Zn(2+)</name>
        <dbReference type="ChEBI" id="CHEBI:29105"/>
    </cofactor>
    <cofactor evidence="10">
        <name>Mg(2+)</name>
        <dbReference type="ChEBI" id="CHEBI:18420"/>
    </cofactor>
    <cofactor evidence="10">
        <name>Co(2+)</name>
        <dbReference type="ChEBI" id="CHEBI:48828"/>
    </cofactor>
    <text evidence="10">Binds 1 divalent metal cation per subunit. Can use ions such as Zn(2+), Mg(2+) or Co(2+).</text>
</comment>
<feature type="binding site" evidence="10">
    <location>
        <position position="136"/>
    </location>
    <ligand>
        <name>substrate</name>
    </ligand>
</feature>
<evidence type="ECO:0000256" key="4">
    <source>
        <dbReference type="ARBA" id="ARBA00022842"/>
    </source>
</evidence>
<comment type="subunit">
    <text evidence="10">Homodimer.</text>
</comment>
<comment type="pathway">
    <text evidence="10">Cofactor biosynthesis; pyridoxine 5'-phosphate biosynthesis; pyridoxine 5'-phosphate from D-erythrose 4-phosphate: step 4/5.</text>
</comment>
<evidence type="ECO:0000256" key="9">
    <source>
        <dbReference type="ARBA" id="ARBA00023285"/>
    </source>
</evidence>
<evidence type="ECO:0000256" key="3">
    <source>
        <dbReference type="ARBA" id="ARBA00022833"/>
    </source>
</evidence>
<comment type="miscellaneous">
    <text evidence="10">The active site is located at the dimer interface.</text>
</comment>
<keyword evidence="3 10" id="KW-0862">Zinc</keyword>
<comment type="subcellular location">
    <subcellularLocation>
        <location evidence="10">Cytoplasm</location>
    </subcellularLocation>
</comment>
<keyword evidence="4 10" id="KW-0460">Magnesium</keyword>
<dbReference type="HAMAP" id="MF_00536">
    <property type="entry name" value="PdxA"/>
    <property type="match status" value="1"/>
</dbReference>
<reference evidence="11" key="1">
    <citation type="submission" date="2021-04" db="EMBL/GenBank/DDBJ databases">
        <title>Oceanospirillales bacteria with DddD are important DMSP degraders in coastal seawater.</title>
        <authorList>
            <person name="Liu J."/>
        </authorList>
    </citation>
    <scope>NUCLEOTIDE SEQUENCE</scope>
    <source>
        <strain evidence="11">GY6</strain>
    </source>
</reference>
<evidence type="ECO:0000313" key="12">
    <source>
        <dbReference type="Proteomes" id="UP001059950"/>
    </source>
</evidence>